<dbReference type="PANTHER" id="PTHR33096:SF1">
    <property type="entry name" value="CXC1-LIKE CYSTEINE CLUSTER ASSOCIATED WITH KDZ TRANSPOSASES DOMAIN-CONTAINING PROTEIN"/>
    <property type="match status" value="1"/>
</dbReference>
<feature type="region of interest" description="Disordered" evidence="1">
    <location>
        <begin position="1"/>
        <end position="44"/>
    </location>
</feature>
<organism evidence="2 3">
    <name type="scientific">Trametes coccinea (strain BRFM310)</name>
    <name type="common">Pycnoporus coccineus</name>
    <dbReference type="NCBI Taxonomy" id="1353009"/>
    <lineage>
        <taxon>Eukaryota</taxon>
        <taxon>Fungi</taxon>
        <taxon>Dikarya</taxon>
        <taxon>Basidiomycota</taxon>
        <taxon>Agaricomycotina</taxon>
        <taxon>Agaricomycetes</taxon>
        <taxon>Polyporales</taxon>
        <taxon>Polyporaceae</taxon>
        <taxon>Trametes</taxon>
    </lineage>
</organism>
<dbReference type="Pfam" id="PF18758">
    <property type="entry name" value="KDZ"/>
    <property type="match status" value="1"/>
</dbReference>
<dbReference type="PANTHER" id="PTHR33096">
    <property type="entry name" value="CXC2 DOMAIN-CONTAINING PROTEIN"/>
    <property type="match status" value="1"/>
</dbReference>
<evidence type="ECO:0000313" key="2">
    <source>
        <dbReference type="EMBL" id="OSC99715.1"/>
    </source>
</evidence>
<reference evidence="2 3" key="1">
    <citation type="journal article" date="2015" name="Biotechnol. Biofuels">
        <title>Enhanced degradation of softwood versus hardwood by the white-rot fungus Pycnoporus coccineus.</title>
        <authorList>
            <person name="Couturier M."/>
            <person name="Navarro D."/>
            <person name="Chevret D."/>
            <person name="Henrissat B."/>
            <person name="Piumi F."/>
            <person name="Ruiz-Duenas F.J."/>
            <person name="Martinez A.T."/>
            <person name="Grigoriev I.V."/>
            <person name="Riley R."/>
            <person name="Lipzen A."/>
            <person name="Berrin J.G."/>
            <person name="Master E.R."/>
            <person name="Rosso M.N."/>
        </authorList>
    </citation>
    <scope>NUCLEOTIDE SEQUENCE [LARGE SCALE GENOMIC DNA]</scope>
    <source>
        <strain evidence="2 3">BRFM310</strain>
    </source>
</reference>
<feature type="compositionally biased region" description="Polar residues" evidence="1">
    <location>
        <begin position="10"/>
        <end position="22"/>
    </location>
</feature>
<dbReference type="STRING" id="1353009.A0A1Y2IEW2"/>
<name>A0A1Y2IEW2_TRAC3</name>
<feature type="region of interest" description="Disordered" evidence="1">
    <location>
        <begin position="800"/>
        <end position="820"/>
    </location>
</feature>
<dbReference type="Proteomes" id="UP000193067">
    <property type="component" value="Unassembled WGS sequence"/>
</dbReference>
<protein>
    <recommendedName>
        <fullName evidence="4">CxC1-like cysteine cluster associated with KDZ transposases domain-containing protein</fullName>
    </recommendedName>
</protein>
<dbReference type="InterPro" id="IPR040521">
    <property type="entry name" value="KDZ"/>
</dbReference>
<feature type="region of interest" description="Disordered" evidence="1">
    <location>
        <begin position="236"/>
        <end position="268"/>
    </location>
</feature>
<dbReference type="EMBL" id="KZ084125">
    <property type="protein sequence ID" value="OSC99715.1"/>
    <property type="molecule type" value="Genomic_DNA"/>
</dbReference>
<proteinExistence type="predicted"/>
<evidence type="ECO:0008006" key="4">
    <source>
        <dbReference type="Google" id="ProtNLM"/>
    </source>
</evidence>
<evidence type="ECO:0000313" key="3">
    <source>
        <dbReference type="Proteomes" id="UP000193067"/>
    </source>
</evidence>
<keyword evidence="3" id="KW-1185">Reference proteome</keyword>
<evidence type="ECO:0000256" key="1">
    <source>
        <dbReference type="SAM" id="MobiDB-lite"/>
    </source>
</evidence>
<feature type="compositionally biased region" description="Acidic residues" evidence="1">
    <location>
        <begin position="242"/>
        <end position="259"/>
    </location>
</feature>
<accession>A0A1Y2IEW2</accession>
<dbReference type="OrthoDB" id="2505969at2759"/>
<gene>
    <name evidence="2" type="ORF">PYCCODRAFT_1372708</name>
</gene>
<sequence length="863" mass="98356">MREPAPSVGGSPQSSGTSNSPATDAPRAPEAWTDAPTGDSGPRDTSYDFDIDVVDIYTLSRRASIRRDVHQTAVLALAQHGYMATSPISPSLAISFKTLELFRRLRLRKASFSVEAFAKVVCDFYALPYCRRYRTALSDSFDIYLSILRVVEKRVSQALGRDSPDWRVKNACPACCYELDDEIQLEWARMMCMDGNSSAKRVAKIGERNVGDIREFLESDYYPLTSFVEGFRHEVKRRPEPADPDEDAWSDVSDDEPDGDTNRDADPTDFASADDMLRQCTRNWKSAARDEKKKTWGIFDETGIFASACCHGFILWITDLVKSGELAMHPLAHVAKALAVLGPRLFIGYDIGCAFICTILASSLGLEFTRQGCRCSVNAFHGYSHSHQCQTKHHPAVIKGAGLEDFEGMERIFSGSNQLAPVIRYASKYHRRLFIDLYFKQWDEDKYANLAGMLYDNYRQALRIIEEEAPLVEQALQTLGCTLDDLAKWEQEEVQYFATLGKEDPRDVHATEYVRLLRQLRDLEDRSAASMAVFMTSIPEDYTYVPPTAPTSNPHYYADAARTRQLESERRLRKEKHEATLRDVIAMEVRMGIEQRWQPDMPEYIETMKYITEREYIIALENLHRLVVQRLFELQTMNISQTAYKVRTYIAKNLQQRSKAIRNAVKQYNAAARSLTPPRPPLDWSKVSHYSFLEEFELLRDTRNDISQKQWAQPLVREAMKKSRRITRAHEELQRCNVEVRRLHTAILDENAHLDTVVCSLELQKSILAGPAMDLSIRRQRVNARLLAVINQIHELDGFTGQREPGTRKGGAAINRATDGPRAMEQAVQQELEELQHDAQDTSPDESEIDNASRVLEFATNIM</sequence>
<dbReference type="AlphaFoldDB" id="A0A1Y2IEW2"/>